<dbReference type="Pfam" id="PF03167">
    <property type="entry name" value="UDG"/>
    <property type="match status" value="1"/>
</dbReference>
<dbReference type="Gene3D" id="3.40.470.10">
    <property type="entry name" value="Uracil-DNA glycosylase-like domain"/>
    <property type="match status" value="1"/>
</dbReference>
<keyword evidence="8" id="KW-0378">Hydrolase</keyword>
<dbReference type="InterPro" id="IPR005122">
    <property type="entry name" value="Uracil-DNA_glycosylase-like"/>
</dbReference>
<dbReference type="GO" id="GO:0046872">
    <property type="term" value="F:metal ion binding"/>
    <property type="evidence" value="ECO:0007669"/>
    <property type="project" value="UniProtKB-KW"/>
</dbReference>
<keyword evidence="9" id="KW-0408">Iron</keyword>
<evidence type="ECO:0000259" key="12">
    <source>
        <dbReference type="SMART" id="SM00986"/>
    </source>
</evidence>
<proteinExistence type="inferred from homology"/>
<dbReference type="EC" id="3.2.2.27" evidence="3"/>
<dbReference type="InterPro" id="IPR036895">
    <property type="entry name" value="Uracil-DNA_glycosylase-like_sf"/>
</dbReference>
<dbReference type="GO" id="GO:0006281">
    <property type="term" value="P:DNA repair"/>
    <property type="evidence" value="ECO:0007669"/>
    <property type="project" value="UniProtKB-KW"/>
</dbReference>
<evidence type="ECO:0000256" key="1">
    <source>
        <dbReference type="ARBA" id="ARBA00001400"/>
    </source>
</evidence>
<keyword evidence="6" id="KW-0479">Metal-binding</keyword>
<keyword evidence="5" id="KW-0004">4Fe-4S</keyword>
<dbReference type="CDD" id="cd10030">
    <property type="entry name" value="UDG-F4_TTUDGA_SPO1dp_like"/>
    <property type="match status" value="1"/>
</dbReference>
<organism evidence="13 14">
    <name type="scientific">Candidatus Yanofskybacteria bacterium GW2011_GWC2_41_9</name>
    <dbReference type="NCBI Taxonomy" id="1619029"/>
    <lineage>
        <taxon>Bacteria</taxon>
        <taxon>Candidatus Yanofskyibacteriota</taxon>
    </lineage>
</organism>
<feature type="domain" description="Uracil-DNA glycosylase-like" evidence="12">
    <location>
        <begin position="25"/>
        <end position="169"/>
    </location>
</feature>
<dbReference type="SUPFAM" id="SSF52141">
    <property type="entry name" value="Uracil-DNA glycosylase-like"/>
    <property type="match status" value="1"/>
</dbReference>
<evidence type="ECO:0000256" key="7">
    <source>
        <dbReference type="ARBA" id="ARBA00022763"/>
    </source>
</evidence>
<dbReference type="PANTHER" id="PTHR33693:SF1">
    <property type="entry name" value="TYPE-4 URACIL-DNA GLYCOSYLASE"/>
    <property type="match status" value="1"/>
</dbReference>
<evidence type="ECO:0000256" key="3">
    <source>
        <dbReference type="ARBA" id="ARBA00012030"/>
    </source>
</evidence>
<evidence type="ECO:0000313" key="13">
    <source>
        <dbReference type="EMBL" id="KKS26803.1"/>
    </source>
</evidence>
<keyword evidence="7" id="KW-0227">DNA damage</keyword>
<dbReference type="AlphaFoldDB" id="A0A0G1ANE2"/>
<evidence type="ECO:0000256" key="5">
    <source>
        <dbReference type="ARBA" id="ARBA00022485"/>
    </source>
</evidence>
<keyword evidence="11" id="KW-0234">DNA repair</keyword>
<evidence type="ECO:0000256" key="10">
    <source>
        <dbReference type="ARBA" id="ARBA00023014"/>
    </source>
</evidence>
<keyword evidence="10" id="KW-0411">Iron-sulfur</keyword>
<reference evidence="13 14" key="1">
    <citation type="journal article" date="2015" name="Nature">
        <title>rRNA introns, odd ribosomes, and small enigmatic genomes across a large radiation of phyla.</title>
        <authorList>
            <person name="Brown C.T."/>
            <person name="Hug L.A."/>
            <person name="Thomas B.C."/>
            <person name="Sharon I."/>
            <person name="Castelle C.J."/>
            <person name="Singh A."/>
            <person name="Wilkins M.J."/>
            <person name="Williams K.H."/>
            <person name="Banfield J.F."/>
        </authorList>
    </citation>
    <scope>NUCLEOTIDE SEQUENCE [LARGE SCALE GENOMIC DNA]</scope>
</reference>
<sequence>MTEKQKLQQVNDSLKKKFLNKKLVFGRGFAEAKIVFVCEAPGPEEEKEGKPISGHSEKILNQLLRATGIDKNKVYVTNVLKYYPKDKIPTSKEIKSYVPFLKEEIKAIEPRVVVTLGNMALNGIGLRQPLDNIHGRSFNFGSYDLLPTFHPQHAVNDEQIKAHLQNDFIKLRELIKKPLVLDSEKETSTTTI</sequence>
<evidence type="ECO:0000256" key="8">
    <source>
        <dbReference type="ARBA" id="ARBA00022801"/>
    </source>
</evidence>
<dbReference type="PANTHER" id="PTHR33693">
    <property type="entry name" value="TYPE-5 URACIL-DNA GLYCOSYLASE"/>
    <property type="match status" value="1"/>
</dbReference>
<dbReference type="GO" id="GO:0051539">
    <property type="term" value="F:4 iron, 4 sulfur cluster binding"/>
    <property type="evidence" value="ECO:0007669"/>
    <property type="project" value="UniProtKB-KW"/>
</dbReference>
<comment type="caution">
    <text evidence="13">The sequence shown here is derived from an EMBL/GenBank/DDBJ whole genome shotgun (WGS) entry which is preliminary data.</text>
</comment>
<dbReference type="GO" id="GO:0004844">
    <property type="term" value="F:uracil DNA N-glycosylase activity"/>
    <property type="evidence" value="ECO:0007669"/>
    <property type="project" value="UniProtKB-EC"/>
</dbReference>
<evidence type="ECO:0000256" key="2">
    <source>
        <dbReference type="ARBA" id="ARBA00006521"/>
    </source>
</evidence>
<name>A0A0G1ANE2_9BACT</name>
<dbReference type="EMBL" id="LCCE01000016">
    <property type="protein sequence ID" value="KKS26803.1"/>
    <property type="molecule type" value="Genomic_DNA"/>
</dbReference>
<accession>A0A0G1ANE2</accession>
<dbReference type="InterPro" id="IPR005273">
    <property type="entry name" value="Ura-DNA_glyco_family4"/>
</dbReference>
<comment type="similarity">
    <text evidence="2">Belongs to the uracil-DNA glycosylase (UDG) superfamily. Type 4 (UDGa) family.</text>
</comment>
<gene>
    <name evidence="13" type="ORF">UU84_C0016G0008</name>
</gene>
<evidence type="ECO:0000313" key="14">
    <source>
        <dbReference type="Proteomes" id="UP000033859"/>
    </source>
</evidence>
<dbReference type="SMART" id="SM00986">
    <property type="entry name" value="UDG"/>
    <property type="match status" value="1"/>
</dbReference>
<dbReference type="NCBIfam" id="TIGR00758">
    <property type="entry name" value="UDG_fam4"/>
    <property type="match status" value="1"/>
</dbReference>
<comment type="catalytic activity">
    <reaction evidence="1">
        <text>Hydrolyzes single-stranded DNA or mismatched double-stranded DNA and polynucleotides, releasing free uracil.</text>
        <dbReference type="EC" id="3.2.2.27"/>
    </reaction>
</comment>
<protein>
    <recommendedName>
        <fullName evidence="4">Type-4 uracil-DNA glycosylase</fullName>
        <ecNumber evidence="3">3.2.2.27</ecNumber>
    </recommendedName>
</protein>
<evidence type="ECO:0000256" key="6">
    <source>
        <dbReference type="ARBA" id="ARBA00022723"/>
    </source>
</evidence>
<dbReference type="SMART" id="SM00987">
    <property type="entry name" value="UreE_C"/>
    <property type="match status" value="1"/>
</dbReference>
<dbReference type="InterPro" id="IPR051536">
    <property type="entry name" value="UDG_Type-4/5"/>
</dbReference>
<dbReference type="Proteomes" id="UP000033859">
    <property type="component" value="Unassembled WGS sequence"/>
</dbReference>
<evidence type="ECO:0000256" key="4">
    <source>
        <dbReference type="ARBA" id="ARBA00019403"/>
    </source>
</evidence>
<evidence type="ECO:0000256" key="11">
    <source>
        <dbReference type="ARBA" id="ARBA00023204"/>
    </source>
</evidence>
<evidence type="ECO:0000256" key="9">
    <source>
        <dbReference type="ARBA" id="ARBA00023004"/>
    </source>
</evidence>